<gene>
    <name evidence="2" type="ORF">AMS68_004333</name>
</gene>
<reference evidence="2 3" key="1">
    <citation type="journal article" date="2016" name="Sci. Rep.">
        <title>Peltaster fructicola genome reveals evolution from an invasive phytopathogen to an ectophytic parasite.</title>
        <authorList>
            <person name="Xu C."/>
            <person name="Chen H."/>
            <person name="Gleason M.L."/>
            <person name="Xu J.R."/>
            <person name="Liu H."/>
            <person name="Zhang R."/>
            <person name="Sun G."/>
        </authorList>
    </citation>
    <scope>NUCLEOTIDE SEQUENCE [LARGE SCALE GENOMIC DNA]</scope>
    <source>
        <strain evidence="2 3">LNHT1506</strain>
    </source>
</reference>
<accession>A0A6H0XVV6</accession>
<keyword evidence="3" id="KW-1185">Reference proteome</keyword>
<feature type="region of interest" description="Disordered" evidence="1">
    <location>
        <begin position="44"/>
        <end position="104"/>
    </location>
</feature>
<evidence type="ECO:0000313" key="3">
    <source>
        <dbReference type="Proteomes" id="UP000503462"/>
    </source>
</evidence>
<organism evidence="2 3">
    <name type="scientific">Peltaster fructicola</name>
    <dbReference type="NCBI Taxonomy" id="286661"/>
    <lineage>
        <taxon>Eukaryota</taxon>
        <taxon>Fungi</taxon>
        <taxon>Dikarya</taxon>
        <taxon>Ascomycota</taxon>
        <taxon>Pezizomycotina</taxon>
        <taxon>Dothideomycetes</taxon>
        <taxon>Dothideomycetes incertae sedis</taxon>
        <taxon>Peltaster</taxon>
    </lineage>
</organism>
<dbReference type="AlphaFoldDB" id="A0A6H0XVV6"/>
<proteinExistence type="predicted"/>
<sequence>MTMRDRPYISAPTDFRREDVSIPGLTEMQQTFIREVAKEDAKHMYEGLQPLRSSPSSTFTDRPLPPYEEYASAKPTSSPRSPALSVGGGDIRRTSRESRLDRVRAHSRKISDALTKPLGPLGFNLIDHEDSSPELNPLMGYDIFNTLSPAKLSSESFSVAGSEEEKMARNRF</sequence>
<feature type="compositionally biased region" description="Polar residues" evidence="1">
    <location>
        <begin position="51"/>
        <end position="60"/>
    </location>
</feature>
<dbReference type="Proteomes" id="UP000503462">
    <property type="component" value="Chromosome 3"/>
</dbReference>
<dbReference type="EMBL" id="CP051141">
    <property type="protein sequence ID" value="QIW98815.1"/>
    <property type="molecule type" value="Genomic_DNA"/>
</dbReference>
<feature type="compositionally biased region" description="Basic and acidic residues" evidence="1">
    <location>
        <begin position="90"/>
        <end position="104"/>
    </location>
</feature>
<protein>
    <submittedName>
        <fullName evidence="2">Uncharacterized protein</fullName>
    </submittedName>
</protein>
<dbReference type="OrthoDB" id="5226159at2759"/>
<evidence type="ECO:0000313" key="2">
    <source>
        <dbReference type="EMBL" id="QIW98815.1"/>
    </source>
</evidence>
<name>A0A6H0XVV6_9PEZI</name>
<evidence type="ECO:0000256" key="1">
    <source>
        <dbReference type="SAM" id="MobiDB-lite"/>
    </source>
</evidence>